<name>B4G571_DROPE</name>
<proteinExistence type="predicted"/>
<keyword evidence="3" id="KW-1185">Reference proteome</keyword>
<dbReference type="Proteomes" id="UP000008744">
    <property type="component" value="Unassembled WGS sequence"/>
</dbReference>
<dbReference type="EMBL" id="CH479179">
    <property type="protein sequence ID" value="EDW24737.1"/>
    <property type="molecule type" value="Genomic_DNA"/>
</dbReference>
<gene>
    <name evidence="2" type="primary">Dper\GL24308</name>
    <name evidence="2" type="ORF">Dper_GL24308</name>
</gene>
<accession>B4G571</accession>
<dbReference type="OMA" id="ESKCNEM"/>
<dbReference type="AlphaFoldDB" id="B4G571"/>
<evidence type="ECO:0000256" key="1">
    <source>
        <dbReference type="SAM" id="MobiDB-lite"/>
    </source>
</evidence>
<evidence type="ECO:0000313" key="3">
    <source>
        <dbReference type="Proteomes" id="UP000008744"/>
    </source>
</evidence>
<feature type="region of interest" description="Disordered" evidence="1">
    <location>
        <begin position="1"/>
        <end position="20"/>
    </location>
</feature>
<organism evidence="3">
    <name type="scientific">Drosophila persimilis</name>
    <name type="common">Fruit fly</name>
    <dbReference type="NCBI Taxonomy" id="7234"/>
    <lineage>
        <taxon>Eukaryota</taxon>
        <taxon>Metazoa</taxon>
        <taxon>Ecdysozoa</taxon>
        <taxon>Arthropoda</taxon>
        <taxon>Hexapoda</taxon>
        <taxon>Insecta</taxon>
        <taxon>Pterygota</taxon>
        <taxon>Neoptera</taxon>
        <taxon>Endopterygota</taxon>
        <taxon>Diptera</taxon>
        <taxon>Brachycera</taxon>
        <taxon>Muscomorpha</taxon>
        <taxon>Ephydroidea</taxon>
        <taxon>Drosophilidae</taxon>
        <taxon>Drosophila</taxon>
        <taxon>Sophophora</taxon>
    </lineage>
</organism>
<dbReference type="HOGENOM" id="CLU_2294536_0_0_1"/>
<sequence length="101" mass="10946">MRRRLKIWPPLDTGGGSSSSSRVAWLVGGTRMGSIGRFHSAACSKDHGQSYGGGSDNDNVNNKFCNESKCNEMQVTIATQLKLSSDPASGRPLSRSYYRGF</sequence>
<reference evidence="2 3" key="1">
    <citation type="journal article" date="2007" name="Nature">
        <title>Evolution of genes and genomes on the Drosophila phylogeny.</title>
        <authorList>
            <consortium name="Drosophila 12 Genomes Consortium"/>
            <person name="Clark A.G."/>
            <person name="Eisen M.B."/>
            <person name="Smith D.R."/>
            <person name="Bergman C.M."/>
            <person name="Oliver B."/>
            <person name="Markow T.A."/>
            <person name="Kaufman T.C."/>
            <person name="Kellis M."/>
            <person name="Gelbart W."/>
            <person name="Iyer V.N."/>
            <person name="Pollard D.A."/>
            <person name="Sackton T.B."/>
            <person name="Larracuente A.M."/>
            <person name="Singh N.D."/>
            <person name="Abad J.P."/>
            <person name="Abt D.N."/>
            <person name="Adryan B."/>
            <person name="Aguade M."/>
            <person name="Akashi H."/>
            <person name="Anderson W.W."/>
            <person name="Aquadro C.F."/>
            <person name="Ardell D.H."/>
            <person name="Arguello R."/>
            <person name="Artieri C.G."/>
            <person name="Barbash D.A."/>
            <person name="Barker D."/>
            <person name="Barsanti P."/>
            <person name="Batterham P."/>
            <person name="Batzoglou S."/>
            <person name="Begun D."/>
            <person name="Bhutkar A."/>
            <person name="Blanco E."/>
            <person name="Bosak S.A."/>
            <person name="Bradley R.K."/>
            <person name="Brand A.D."/>
            <person name="Brent M.R."/>
            <person name="Brooks A.N."/>
            <person name="Brown R.H."/>
            <person name="Butlin R.K."/>
            <person name="Caggese C."/>
            <person name="Calvi B.R."/>
            <person name="Bernardo de Carvalho A."/>
            <person name="Caspi A."/>
            <person name="Castrezana S."/>
            <person name="Celniker S.E."/>
            <person name="Chang J.L."/>
            <person name="Chapple C."/>
            <person name="Chatterji S."/>
            <person name="Chinwalla A."/>
            <person name="Civetta A."/>
            <person name="Clifton S.W."/>
            <person name="Comeron J.M."/>
            <person name="Costello J.C."/>
            <person name="Coyne J.A."/>
            <person name="Daub J."/>
            <person name="David R.G."/>
            <person name="Delcher A.L."/>
            <person name="Delehaunty K."/>
            <person name="Do C.B."/>
            <person name="Ebling H."/>
            <person name="Edwards K."/>
            <person name="Eickbush T."/>
            <person name="Evans J.D."/>
            <person name="Filipski A."/>
            <person name="Findeiss S."/>
            <person name="Freyhult E."/>
            <person name="Fulton L."/>
            <person name="Fulton R."/>
            <person name="Garcia A.C."/>
            <person name="Gardiner A."/>
            <person name="Garfield D.A."/>
            <person name="Garvin B.E."/>
            <person name="Gibson G."/>
            <person name="Gilbert D."/>
            <person name="Gnerre S."/>
            <person name="Godfrey J."/>
            <person name="Good R."/>
            <person name="Gotea V."/>
            <person name="Gravely B."/>
            <person name="Greenberg A.J."/>
            <person name="Griffiths-Jones S."/>
            <person name="Gross S."/>
            <person name="Guigo R."/>
            <person name="Gustafson E.A."/>
            <person name="Haerty W."/>
            <person name="Hahn M.W."/>
            <person name="Halligan D.L."/>
            <person name="Halpern A.L."/>
            <person name="Halter G.M."/>
            <person name="Han M.V."/>
            <person name="Heger A."/>
            <person name="Hillier L."/>
            <person name="Hinrichs A.S."/>
            <person name="Holmes I."/>
            <person name="Hoskins R.A."/>
            <person name="Hubisz M.J."/>
            <person name="Hultmark D."/>
            <person name="Huntley M.A."/>
            <person name="Jaffe D.B."/>
            <person name="Jagadeeshan S."/>
            <person name="Jeck W.R."/>
            <person name="Johnson J."/>
            <person name="Jones C.D."/>
            <person name="Jordan W.C."/>
            <person name="Karpen G.H."/>
            <person name="Kataoka E."/>
            <person name="Keightley P.D."/>
            <person name="Kheradpour P."/>
            <person name="Kirkness E.F."/>
            <person name="Koerich L.B."/>
            <person name="Kristiansen K."/>
            <person name="Kudrna D."/>
            <person name="Kulathinal R.J."/>
            <person name="Kumar S."/>
            <person name="Kwok R."/>
            <person name="Lander E."/>
            <person name="Langley C.H."/>
            <person name="Lapoint R."/>
            <person name="Lazzaro B.P."/>
            <person name="Lee S.J."/>
            <person name="Levesque L."/>
            <person name="Li R."/>
            <person name="Lin C.F."/>
            <person name="Lin M.F."/>
            <person name="Lindblad-Toh K."/>
            <person name="Llopart A."/>
            <person name="Long M."/>
            <person name="Low L."/>
            <person name="Lozovsky E."/>
            <person name="Lu J."/>
            <person name="Luo M."/>
            <person name="Machado C.A."/>
            <person name="Makalowski W."/>
            <person name="Marzo M."/>
            <person name="Matsuda M."/>
            <person name="Matzkin L."/>
            <person name="McAllister B."/>
            <person name="McBride C.S."/>
            <person name="McKernan B."/>
            <person name="McKernan K."/>
            <person name="Mendez-Lago M."/>
            <person name="Minx P."/>
            <person name="Mollenhauer M.U."/>
            <person name="Montooth K."/>
            <person name="Mount S.M."/>
            <person name="Mu X."/>
            <person name="Myers E."/>
            <person name="Negre B."/>
            <person name="Newfeld S."/>
            <person name="Nielsen R."/>
            <person name="Noor M.A."/>
            <person name="O'Grady P."/>
            <person name="Pachter L."/>
            <person name="Papaceit M."/>
            <person name="Parisi M.J."/>
            <person name="Parisi M."/>
            <person name="Parts L."/>
            <person name="Pedersen J.S."/>
            <person name="Pesole G."/>
            <person name="Phillippy A.M."/>
            <person name="Ponting C.P."/>
            <person name="Pop M."/>
            <person name="Porcelli D."/>
            <person name="Powell J.R."/>
            <person name="Prohaska S."/>
            <person name="Pruitt K."/>
            <person name="Puig M."/>
            <person name="Quesneville H."/>
            <person name="Ram K.R."/>
            <person name="Rand D."/>
            <person name="Rasmussen M.D."/>
            <person name="Reed L.K."/>
            <person name="Reenan R."/>
            <person name="Reily A."/>
            <person name="Remington K.A."/>
            <person name="Rieger T.T."/>
            <person name="Ritchie M.G."/>
            <person name="Robin C."/>
            <person name="Rogers Y.H."/>
            <person name="Rohde C."/>
            <person name="Rozas J."/>
            <person name="Rubenfield M.J."/>
            <person name="Ruiz A."/>
            <person name="Russo S."/>
            <person name="Salzberg S.L."/>
            <person name="Sanchez-Gracia A."/>
            <person name="Saranga D.J."/>
            <person name="Sato H."/>
            <person name="Schaeffer S.W."/>
            <person name="Schatz M.C."/>
            <person name="Schlenke T."/>
            <person name="Schwartz R."/>
            <person name="Segarra C."/>
            <person name="Singh R.S."/>
            <person name="Sirot L."/>
            <person name="Sirota M."/>
            <person name="Sisneros N.B."/>
            <person name="Smith C.D."/>
            <person name="Smith T.F."/>
            <person name="Spieth J."/>
            <person name="Stage D.E."/>
            <person name="Stark A."/>
            <person name="Stephan W."/>
            <person name="Strausberg R.L."/>
            <person name="Strempel S."/>
            <person name="Sturgill D."/>
            <person name="Sutton G."/>
            <person name="Sutton G.G."/>
            <person name="Tao W."/>
            <person name="Teichmann S."/>
            <person name="Tobari Y.N."/>
            <person name="Tomimura Y."/>
            <person name="Tsolas J.M."/>
            <person name="Valente V.L."/>
            <person name="Venter E."/>
            <person name="Venter J.C."/>
            <person name="Vicario S."/>
            <person name="Vieira F.G."/>
            <person name="Vilella A.J."/>
            <person name="Villasante A."/>
            <person name="Walenz B."/>
            <person name="Wang J."/>
            <person name="Wasserman M."/>
            <person name="Watts T."/>
            <person name="Wilson D."/>
            <person name="Wilson R.K."/>
            <person name="Wing R.A."/>
            <person name="Wolfner M.F."/>
            <person name="Wong A."/>
            <person name="Wong G.K."/>
            <person name="Wu C.I."/>
            <person name="Wu G."/>
            <person name="Yamamoto D."/>
            <person name="Yang H.P."/>
            <person name="Yang S.P."/>
            <person name="Yorke J.A."/>
            <person name="Yoshida K."/>
            <person name="Zdobnov E."/>
            <person name="Zhang P."/>
            <person name="Zhang Y."/>
            <person name="Zimin A.V."/>
            <person name="Baldwin J."/>
            <person name="Abdouelleil A."/>
            <person name="Abdulkadir J."/>
            <person name="Abebe A."/>
            <person name="Abera B."/>
            <person name="Abreu J."/>
            <person name="Acer S.C."/>
            <person name="Aftuck L."/>
            <person name="Alexander A."/>
            <person name="An P."/>
            <person name="Anderson E."/>
            <person name="Anderson S."/>
            <person name="Arachi H."/>
            <person name="Azer M."/>
            <person name="Bachantsang P."/>
            <person name="Barry A."/>
            <person name="Bayul T."/>
            <person name="Berlin A."/>
            <person name="Bessette D."/>
            <person name="Bloom T."/>
            <person name="Blye J."/>
            <person name="Boguslavskiy L."/>
            <person name="Bonnet C."/>
            <person name="Boukhgalter B."/>
            <person name="Bourzgui I."/>
            <person name="Brown A."/>
            <person name="Cahill P."/>
            <person name="Channer S."/>
            <person name="Cheshatsang Y."/>
            <person name="Chuda L."/>
            <person name="Citroen M."/>
            <person name="Collymore A."/>
            <person name="Cooke P."/>
            <person name="Costello M."/>
            <person name="D'Aco K."/>
            <person name="Daza R."/>
            <person name="De Haan G."/>
            <person name="DeGray S."/>
            <person name="DeMaso C."/>
            <person name="Dhargay N."/>
            <person name="Dooley K."/>
            <person name="Dooley E."/>
            <person name="Doricent M."/>
            <person name="Dorje P."/>
            <person name="Dorjee K."/>
            <person name="Dupes A."/>
            <person name="Elong R."/>
            <person name="Falk J."/>
            <person name="Farina A."/>
            <person name="Faro S."/>
            <person name="Ferguson D."/>
            <person name="Fisher S."/>
            <person name="Foley C.D."/>
            <person name="Franke A."/>
            <person name="Friedrich D."/>
            <person name="Gadbois L."/>
            <person name="Gearin G."/>
            <person name="Gearin C.R."/>
            <person name="Giannoukos G."/>
            <person name="Goode T."/>
            <person name="Graham J."/>
            <person name="Grandbois E."/>
            <person name="Grewal S."/>
            <person name="Gyaltsen K."/>
            <person name="Hafez N."/>
            <person name="Hagos B."/>
            <person name="Hall J."/>
            <person name="Henson C."/>
            <person name="Hollinger A."/>
            <person name="Honan T."/>
            <person name="Huard M.D."/>
            <person name="Hughes L."/>
            <person name="Hurhula B."/>
            <person name="Husby M.E."/>
            <person name="Kamat A."/>
            <person name="Kanga B."/>
            <person name="Kashin S."/>
            <person name="Khazanovich D."/>
            <person name="Kisner P."/>
            <person name="Lance K."/>
            <person name="Lara M."/>
            <person name="Lee W."/>
            <person name="Lennon N."/>
            <person name="Letendre F."/>
            <person name="LeVine R."/>
            <person name="Lipovsky A."/>
            <person name="Liu X."/>
            <person name="Liu J."/>
            <person name="Liu S."/>
            <person name="Lokyitsang T."/>
            <person name="Lokyitsang Y."/>
            <person name="Lubonja R."/>
            <person name="Lui A."/>
            <person name="MacDonald P."/>
            <person name="Magnisalis V."/>
            <person name="Maru K."/>
            <person name="Matthews C."/>
            <person name="McCusker W."/>
            <person name="McDonough S."/>
            <person name="Mehta T."/>
            <person name="Meldrim J."/>
            <person name="Meneus L."/>
            <person name="Mihai O."/>
            <person name="Mihalev A."/>
            <person name="Mihova T."/>
            <person name="Mittelman R."/>
            <person name="Mlenga V."/>
            <person name="Montmayeur A."/>
            <person name="Mulrain L."/>
            <person name="Navidi A."/>
            <person name="Naylor J."/>
            <person name="Negash T."/>
            <person name="Nguyen T."/>
            <person name="Nguyen N."/>
            <person name="Nicol R."/>
            <person name="Norbu C."/>
            <person name="Norbu N."/>
            <person name="Novod N."/>
            <person name="O'Neill B."/>
            <person name="Osman S."/>
            <person name="Markiewicz E."/>
            <person name="Oyono O.L."/>
            <person name="Patti C."/>
            <person name="Phunkhang P."/>
            <person name="Pierre F."/>
            <person name="Priest M."/>
            <person name="Raghuraman S."/>
            <person name="Rege F."/>
            <person name="Reyes R."/>
            <person name="Rise C."/>
            <person name="Rogov P."/>
            <person name="Ross K."/>
            <person name="Ryan E."/>
            <person name="Settipalli S."/>
            <person name="Shea T."/>
            <person name="Sherpa N."/>
            <person name="Shi L."/>
            <person name="Shih D."/>
            <person name="Sparrow T."/>
            <person name="Spaulding J."/>
            <person name="Stalker J."/>
            <person name="Stange-Thomann N."/>
            <person name="Stavropoulos S."/>
            <person name="Stone C."/>
            <person name="Strader C."/>
            <person name="Tesfaye S."/>
            <person name="Thomson T."/>
            <person name="Thoulutsang Y."/>
            <person name="Thoulutsang D."/>
            <person name="Topham K."/>
            <person name="Topping I."/>
            <person name="Tsamla T."/>
            <person name="Vassiliev H."/>
            <person name="Vo A."/>
            <person name="Wangchuk T."/>
            <person name="Wangdi T."/>
            <person name="Weiand M."/>
            <person name="Wilkinson J."/>
            <person name="Wilson A."/>
            <person name="Yadav S."/>
            <person name="Young G."/>
            <person name="Yu Q."/>
            <person name="Zembek L."/>
            <person name="Zhong D."/>
            <person name="Zimmer A."/>
            <person name="Zwirko Z."/>
            <person name="Jaffe D.B."/>
            <person name="Alvarez P."/>
            <person name="Brockman W."/>
            <person name="Butler J."/>
            <person name="Chin C."/>
            <person name="Gnerre S."/>
            <person name="Grabherr M."/>
            <person name="Kleber M."/>
            <person name="Mauceli E."/>
            <person name="MacCallum I."/>
        </authorList>
    </citation>
    <scope>NUCLEOTIDE SEQUENCE [LARGE SCALE GENOMIC DNA]</scope>
    <source>
        <strain evidence="3">MSH-3 / Tucson 14011-0111.49</strain>
    </source>
</reference>
<protein>
    <submittedName>
        <fullName evidence="2">GL24308</fullName>
    </submittedName>
</protein>
<evidence type="ECO:0000313" key="2">
    <source>
        <dbReference type="EMBL" id="EDW24737.1"/>
    </source>
</evidence>